<name>A0A8X6ME94_NEPPI</name>
<evidence type="ECO:0000313" key="2">
    <source>
        <dbReference type="Proteomes" id="UP000887013"/>
    </source>
</evidence>
<gene>
    <name evidence="1" type="ORF">NPIL_112221</name>
</gene>
<sequence length="69" mass="8036">MYVASSHQKPIAKLVLKTLKPVPHEESLPVPSCNKKTVEWKLDKNENGHVEENIPEYWVMSFHPLEQKK</sequence>
<organism evidence="1 2">
    <name type="scientific">Nephila pilipes</name>
    <name type="common">Giant wood spider</name>
    <name type="synonym">Nephila maculata</name>
    <dbReference type="NCBI Taxonomy" id="299642"/>
    <lineage>
        <taxon>Eukaryota</taxon>
        <taxon>Metazoa</taxon>
        <taxon>Ecdysozoa</taxon>
        <taxon>Arthropoda</taxon>
        <taxon>Chelicerata</taxon>
        <taxon>Arachnida</taxon>
        <taxon>Araneae</taxon>
        <taxon>Araneomorphae</taxon>
        <taxon>Entelegynae</taxon>
        <taxon>Araneoidea</taxon>
        <taxon>Nephilidae</taxon>
        <taxon>Nephila</taxon>
    </lineage>
</organism>
<dbReference type="Proteomes" id="UP000887013">
    <property type="component" value="Unassembled WGS sequence"/>
</dbReference>
<proteinExistence type="predicted"/>
<comment type="caution">
    <text evidence="1">The sequence shown here is derived from an EMBL/GenBank/DDBJ whole genome shotgun (WGS) entry which is preliminary data.</text>
</comment>
<evidence type="ECO:0000313" key="1">
    <source>
        <dbReference type="EMBL" id="GFS45602.1"/>
    </source>
</evidence>
<dbReference type="AlphaFoldDB" id="A0A8X6ME94"/>
<reference evidence="1" key="1">
    <citation type="submission" date="2020-08" db="EMBL/GenBank/DDBJ databases">
        <title>Multicomponent nature underlies the extraordinary mechanical properties of spider dragline silk.</title>
        <authorList>
            <person name="Kono N."/>
            <person name="Nakamura H."/>
            <person name="Mori M."/>
            <person name="Yoshida Y."/>
            <person name="Ohtoshi R."/>
            <person name="Malay A.D."/>
            <person name="Moran D.A.P."/>
            <person name="Tomita M."/>
            <person name="Numata K."/>
            <person name="Arakawa K."/>
        </authorList>
    </citation>
    <scope>NUCLEOTIDE SEQUENCE</scope>
</reference>
<keyword evidence="2" id="KW-1185">Reference proteome</keyword>
<accession>A0A8X6ME94</accession>
<dbReference type="EMBL" id="BMAW01090582">
    <property type="protein sequence ID" value="GFS45602.1"/>
    <property type="molecule type" value="Genomic_DNA"/>
</dbReference>
<protein>
    <submittedName>
        <fullName evidence="1">Uncharacterized protein</fullName>
    </submittedName>
</protein>